<gene>
    <name evidence="2" type="ORF">FIBSPDRAFT_1041724</name>
</gene>
<sequence length="110" mass="12282">MSNYKTAKPNEGQDKGNKDDREEEDFSSKAQIMNLMTTDVDRVAEFAWHVVAPIDSPIEIHVGTLFLLGQPNVRTVQLPRHIAVPPPNHIAGKIIVRCQRSWHVGTRGSA</sequence>
<proteinExistence type="predicted"/>
<dbReference type="AlphaFoldDB" id="A0A166NE74"/>
<dbReference type="Proteomes" id="UP000076532">
    <property type="component" value="Unassembled WGS sequence"/>
</dbReference>
<evidence type="ECO:0000313" key="3">
    <source>
        <dbReference type="Proteomes" id="UP000076532"/>
    </source>
</evidence>
<dbReference type="OrthoDB" id="3047790at2759"/>
<feature type="compositionally biased region" description="Basic and acidic residues" evidence="1">
    <location>
        <begin position="11"/>
        <end position="20"/>
    </location>
</feature>
<evidence type="ECO:0000313" key="2">
    <source>
        <dbReference type="EMBL" id="KZP24913.1"/>
    </source>
</evidence>
<protein>
    <submittedName>
        <fullName evidence="2">Uncharacterized protein</fullName>
    </submittedName>
</protein>
<dbReference type="STRING" id="436010.A0A166NE74"/>
<feature type="region of interest" description="Disordered" evidence="1">
    <location>
        <begin position="1"/>
        <end position="29"/>
    </location>
</feature>
<name>A0A166NE74_9AGAM</name>
<dbReference type="EMBL" id="KV417523">
    <property type="protein sequence ID" value="KZP24913.1"/>
    <property type="molecule type" value="Genomic_DNA"/>
</dbReference>
<keyword evidence="3" id="KW-1185">Reference proteome</keyword>
<organism evidence="2 3">
    <name type="scientific">Athelia psychrophila</name>
    <dbReference type="NCBI Taxonomy" id="1759441"/>
    <lineage>
        <taxon>Eukaryota</taxon>
        <taxon>Fungi</taxon>
        <taxon>Dikarya</taxon>
        <taxon>Basidiomycota</taxon>
        <taxon>Agaricomycotina</taxon>
        <taxon>Agaricomycetes</taxon>
        <taxon>Agaricomycetidae</taxon>
        <taxon>Atheliales</taxon>
        <taxon>Atheliaceae</taxon>
        <taxon>Athelia</taxon>
    </lineage>
</organism>
<accession>A0A166NE74</accession>
<evidence type="ECO:0000256" key="1">
    <source>
        <dbReference type="SAM" id="MobiDB-lite"/>
    </source>
</evidence>
<reference evidence="2 3" key="1">
    <citation type="journal article" date="2016" name="Mol. Biol. Evol.">
        <title>Comparative Genomics of Early-Diverging Mushroom-Forming Fungi Provides Insights into the Origins of Lignocellulose Decay Capabilities.</title>
        <authorList>
            <person name="Nagy L.G."/>
            <person name="Riley R."/>
            <person name="Tritt A."/>
            <person name="Adam C."/>
            <person name="Daum C."/>
            <person name="Floudas D."/>
            <person name="Sun H."/>
            <person name="Yadav J.S."/>
            <person name="Pangilinan J."/>
            <person name="Larsson K.H."/>
            <person name="Matsuura K."/>
            <person name="Barry K."/>
            <person name="Labutti K."/>
            <person name="Kuo R."/>
            <person name="Ohm R.A."/>
            <person name="Bhattacharya S.S."/>
            <person name="Shirouzu T."/>
            <person name="Yoshinaga Y."/>
            <person name="Martin F.M."/>
            <person name="Grigoriev I.V."/>
            <person name="Hibbett D.S."/>
        </authorList>
    </citation>
    <scope>NUCLEOTIDE SEQUENCE [LARGE SCALE GENOMIC DNA]</scope>
    <source>
        <strain evidence="2 3">CBS 109695</strain>
    </source>
</reference>